<evidence type="ECO:0008006" key="6">
    <source>
        <dbReference type="Google" id="ProtNLM"/>
    </source>
</evidence>
<comment type="caution">
    <text evidence="4">The sequence shown here is derived from an EMBL/GenBank/DDBJ whole genome shotgun (WGS) entry which is preliminary data.</text>
</comment>
<dbReference type="SUPFAM" id="SSF103473">
    <property type="entry name" value="MFS general substrate transporter"/>
    <property type="match status" value="1"/>
</dbReference>
<dbReference type="OrthoDB" id="6499973at2759"/>
<dbReference type="EMBL" id="SWFT01000124">
    <property type="protein sequence ID" value="KAA8899306.1"/>
    <property type="molecule type" value="Genomic_DNA"/>
</dbReference>
<dbReference type="RefSeq" id="XP_034010820.1">
    <property type="nucleotide sequence ID" value="XM_034157189.1"/>
</dbReference>
<proteinExistence type="inferred from homology"/>
<dbReference type="InterPro" id="IPR050327">
    <property type="entry name" value="Proton-linked_MCT"/>
</dbReference>
<feature type="transmembrane region" description="Helical" evidence="3">
    <location>
        <begin position="400"/>
        <end position="421"/>
    </location>
</feature>
<keyword evidence="3" id="KW-0812">Transmembrane</keyword>
<feature type="transmembrane region" description="Helical" evidence="3">
    <location>
        <begin position="193"/>
        <end position="213"/>
    </location>
</feature>
<feature type="transmembrane region" description="Helical" evidence="3">
    <location>
        <begin position="73"/>
        <end position="94"/>
    </location>
</feature>
<dbReference type="GO" id="GO:0022857">
    <property type="term" value="F:transmembrane transporter activity"/>
    <property type="evidence" value="ECO:0007669"/>
    <property type="project" value="InterPro"/>
</dbReference>
<dbReference type="PANTHER" id="PTHR11360:SF315">
    <property type="entry name" value="TRANSPORTER MCH2-RELATED"/>
    <property type="match status" value="1"/>
</dbReference>
<feature type="transmembrane region" description="Helical" evidence="3">
    <location>
        <begin position="162"/>
        <end position="181"/>
    </location>
</feature>
<dbReference type="PANTHER" id="PTHR11360">
    <property type="entry name" value="MONOCARBOXYLATE TRANSPORTER"/>
    <property type="match status" value="1"/>
</dbReference>
<evidence type="ECO:0000256" key="1">
    <source>
        <dbReference type="ARBA" id="ARBA00004141"/>
    </source>
</evidence>
<dbReference type="InterPro" id="IPR011701">
    <property type="entry name" value="MFS"/>
</dbReference>
<accession>A0A642UHT7</accession>
<sequence length="456" mass="50428">MDSEDKDKQLSDAEHHSVKLDPWLNTRYSWVICACCATMNFCIWGLNSGFAVYFQHFLHDDTFPGATKLDYSFIGGISYGAMLAFTPLTNWIWVRLGKYGLTTIISVGTVCQFAALMLASWSTKIWQLYLTQGLLLNVGLSLISMASLTLPSMYFSKDRRGLPSSISAGTSGLGGVLFNLMCGRIVEINSVGWALRAQAFIILALMLFPICVARDRPEMRVFPKANFGIYKSIPFYWLSLYTITSTFGYLVLLYTLGSFVTSLGYSQDQGFLVSALVNLGSVVGRILIGYLSDFPKTGVLSTTIIAHSICCVLCLAMWIPARNYATCVAFALLVGAVMGSIFGMLAPSCARIWGDEVMRYSFSNQWALLGISAVFSPPIGTSLTKFSGGEVNPKSFQDCSIWVGVCYFVSVTMLLLIRGYVKARDGLILNNPNNPQPHIPMKMVFTHMFTLRYDRV</sequence>
<dbReference type="InterPro" id="IPR036259">
    <property type="entry name" value="MFS_trans_sf"/>
</dbReference>
<dbReference type="VEuPathDB" id="FungiDB:DIURU_004328"/>
<gene>
    <name evidence="4" type="ORF">DIURU_004328</name>
</gene>
<evidence type="ECO:0000313" key="4">
    <source>
        <dbReference type="EMBL" id="KAA8899306.1"/>
    </source>
</evidence>
<comment type="similarity">
    <text evidence="2">Belongs to the major facilitator superfamily. Monocarboxylate porter (TC 2.A.1.13) family.</text>
</comment>
<dbReference type="AlphaFoldDB" id="A0A642UHT7"/>
<keyword evidence="3" id="KW-1133">Transmembrane helix</keyword>
<evidence type="ECO:0000313" key="5">
    <source>
        <dbReference type="Proteomes" id="UP000449547"/>
    </source>
</evidence>
<dbReference type="Gene3D" id="1.20.1250.20">
    <property type="entry name" value="MFS general substrate transporter like domains"/>
    <property type="match status" value="2"/>
</dbReference>
<comment type="subcellular location">
    <subcellularLocation>
        <location evidence="1">Membrane</location>
        <topology evidence="1">Multi-pass membrane protein</topology>
    </subcellularLocation>
</comment>
<keyword evidence="3" id="KW-0472">Membrane</keyword>
<organism evidence="4 5">
    <name type="scientific">Diutina rugosa</name>
    <name type="common">Yeast</name>
    <name type="synonym">Candida rugosa</name>
    <dbReference type="NCBI Taxonomy" id="5481"/>
    <lineage>
        <taxon>Eukaryota</taxon>
        <taxon>Fungi</taxon>
        <taxon>Dikarya</taxon>
        <taxon>Ascomycota</taxon>
        <taxon>Saccharomycotina</taxon>
        <taxon>Pichiomycetes</taxon>
        <taxon>Debaryomycetaceae</taxon>
        <taxon>Diutina</taxon>
    </lineage>
</organism>
<dbReference type="GO" id="GO:0016020">
    <property type="term" value="C:membrane"/>
    <property type="evidence" value="ECO:0007669"/>
    <property type="project" value="UniProtKB-SubCell"/>
</dbReference>
<feature type="transmembrane region" description="Helical" evidence="3">
    <location>
        <begin position="269"/>
        <end position="291"/>
    </location>
</feature>
<feature type="transmembrane region" description="Helical" evidence="3">
    <location>
        <begin position="366"/>
        <end position="388"/>
    </location>
</feature>
<dbReference type="OMA" id="ACVFWLQ"/>
<feature type="transmembrane region" description="Helical" evidence="3">
    <location>
        <begin position="234"/>
        <end position="257"/>
    </location>
</feature>
<feature type="transmembrane region" description="Helical" evidence="3">
    <location>
        <begin position="101"/>
        <end position="122"/>
    </location>
</feature>
<feature type="transmembrane region" description="Helical" evidence="3">
    <location>
        <begin position="325"/>
        <end position="345"/>
    </location>
</feature>
<evidence type="ECO:0000256" key="2">
    <source>
        <dbReference type="ARBA" id="ARBA00006727"/>
    </source>
</evidence>
<protein>
    <recommendedName>
        <fullName evidence="6">Major facilitator superfamily (MFS) profile domain-containing protein</fullName>
    </recommendedName>
</protein>
<reference evidence="4 5" key="1">
    <citation type="submission" date="2019-07" db="EMBL/GenBank/DDBJ databases">
        <title>Genome assembly of two rare yeast pathogens: Diutina rugosa and Trichomonascus ciferrii.</title>
        <authorList>
            <person name="Mixao V."/>
            <person name="Saus E."/>
            <person name="Hansen A."/>
            <person name="Lass-Flor C."/>
            <person name="Gabaldon T."/>
        </authorList>
    </citation>
    <scope>NUCLEOTIDE SEQUENCE [LARGE SCALE GENOMIC DNA]</scope>
    <source>
        <strain evidence="4 5">CBS 613</strain>
    </source>
</reference>
<feature type="transmembrane region" description="Helical" evidence="3">
    <location>
        <begin position="298"/>
        <end position="319"/>
    </location>
</feature>
<feature type="transmembrane region" description="Helical" evidence="3">
    <location>
        <begin position="128"/>
        <end position="150"/>
    </location>
</feature>
<feature type="transmembrane region" description="Helical" evidence="3">
    <location>
        <begin position="28"/>
        <end position="53"/>
    </location>
</feature>
<evidence type="ECO:0000256" key="3">
    <source>
        <dbReference type="SAM" id="Phobius"/>
    </source>
</evidence>
<dbReference type="Pfam" id="PF07690">
    <property type="entry name" value="MFS_1"/>
    <property type="match status" value="1"/>
</dbReference>
<keyword evidence="5" id="KW-1185">Reference proteome</keyword>
<dbReference type="GeneID" id="54782979"/>
<dbReference type="Proteomes" id="UP000449547">
    <property type="component" value="Unassembled WGS sequence"/>
</dbReference>
<name>A0A642UHT7_DIURU</name>